<evidence type="ECO:0000313" key="1">
    <source>
        <dbReference type="EMBL" id="OAT70938.1"/>
    </source>
</evidence>
<name>A0A179VG88_9MYCO</name>
<accession>A0A179VG88</accession>
<evidence type="ECO:0000313" key="2">
    <source>
        <dbReference type="Proteomes" id="UP000186919"/>
    </source>
</evidence>
<dbReference type="EMBL" id="LQYE01000001">
    <property type="protein sequence ID" value="OAT70938.1"/>
    <property type="molecule type" value="Genomic_DNA"/>
</dbReference>
<gene>
    <name evidence="1" type="ORF">AWB85_06605</name>
</gene>
<dbReference type="Proteomes" id="UP000186919">
    <property type="component" value="Unassembled WGS sequence"/>
</dbReference>
<organism evidence="1 2">
    <name type="scientific">Mycobacteroides immunogenum</name>
    <dbReference type="NCBI Taxonomy" id="83262"/>
    <lineage>
        <taxon>Bacteria</taxon>
        <taxon>Bacillati</taxon>
        <taxon>Actinomycetota</taxon>
        <taxon>Actinomycetes</taxon>
        <taxon>Mycobacteriales</taxon>
        <taxon>Mycobacteriaceae</taxon>
        <taxon>Mycobacteroides</taxon>
    </lineage>
</organism>
<dbReference type="AlphaFoldDB" id="A0A179VG88"/>
<reference evidence="1 2" key="1">
    <citation type="submission" date="2016-01" db="EMBL/GenBank/DDBJ databases">
        <title>Mycobacterium immunogenum strain CD11_6 genome sequencing and assembly.</title>
        <authorList>
            <person name="Kaur G."/>
            <person name="Nair G.R."/>
            <person name="Mayilraj S."/>
        </authorList>
    </citation>
    <scope>NUCLEOTIDE SEQUENCE [LARGE SCALE GENOMIC DNA]</scope>
    <source>
        <strain evidence="1 2">CD11-6</strain>
    </source>
</reference>
<comment type="caution">
    <text evidence="1">The sequence shown here is derived from an EMBL/GenBank/DDBJ whole genome shotgun (WGS) entry which is preliminary data.</text>
</comment>
<proteinExistence type="predicted"/>
<protein>
    <submittedName>
        <fullName evidence="1">Uncharacterized protein</fullName>
    </submittedName>
</protein>
<sequence>MVIAFDPVSAERVRQMIGEYDEARLADARHGEADNSGNVAGDALVDVLRECFNHPKVAALVVKVS</sequence>